<dbReference type="RefSeq" id="WP_069477893.1">
    <property type="nucleotide sequence ID" value="NZ_CP017111.1"/>
</dbReference>
<dbReference type="KEGG" id="shal:SHALO_1302"/>
<dbReference type="STRING" id="1193502.SHALO_1302"/>
<gene>
    <name evidence="1" type="ORF">SHALO_1302</name>
</gene>
<evidence type="ECO:0000313" key="2">
    <source>
        <dbReference type="Proteomes" id="UP000094609"/>
    </source>
</evidence>
<proteinExistence type="predicted"/>
<dbReference type="AlphaFoldDB" id="A0A1D7TJI0"/>
<evidence type="ECO:0000313" key="1">
    <source>
        <dbReference type="EMBL" id="AOO65080.1"/>
    </source>
</evidence>
<protein>
    <recommendedName>
        <fullName evidence="3">Antitoxin</fullName>
    </recommendedName>
</protein>
<dbReference type="PATRIC" id="fig|1193502.14.peg.1322"/>
<organism evidence="1 2">
    <name type="scientific">Sulfurospirillum halorespirans DSM 13726</name>
    <dbReference type="NCBI Taxonomy" id="1193502"/>
    <lineage>
        <taxon>Bacteria</taxon>
        <taxon>Pseudomonadati</taxon>
        <taxon>Campylobacterota</taxon>
        <taxon>Epsilonproteobacteria</taxon>
        <taxon>Campylobacterales</taxon>
        <taxon>Sulfurospirillaceae</taxon>
        <taxon>Sulfurospirillum</taxon>
    </lineage>
</organism>
<dbReference type="Proteomes" id="UP000094609">
    <property type="component" value="Chromosome"/>
</dbReference>
<dbReference type="EMBL" id="CP017111">
    <property type="protein sequence ID" value="AOO65080.1"/>
    <property type="molecule type" value="Genomic_DNA"/>
</dbReference>
<accession>A0A1D7TJI0</accession>
<keyword evidence="2" id="KW-1185">Reference proteome</keyword>
<evidence type="ECO:0008006" key="3">
    <source>
        <dbReference type="Google" id="ProtNLM"/>
    </source>
</evidence>
<reference evidence="2" key="1">
    <citation type="submission" date="2016-08" db="EMBL/GenBank/DDBJ databases">
        <title>Complete genome sequence of the organohalide-respiring Epsilonproteobacterium Sulfurospirillum halorespirans.</title>
        <authorList>
            <person name="Goris T."/>
            <person name="Zimmermann J."/>
            <person name="Schenz B."/>
            <person name="Lemos M."/>
            <person name="Hackermueller J."/>
            <person name="Diekert G."/>
        </authorList>
    </citation>
    <scope>NUCLEOTIDE SEQUENCE [LARGE SCALE GENOMIC DNA]</scope>
    <source>
        <strain>DSM 13726</strain>
        <strain evidence="2">PCE-M2</strain>
    </source>
</reference>
<sequence>MDKLTKEETKIVEYVESEAASSVENVKDEIARYKAIALKQTTKKKAISIRLLESDIEALKAKALAQGMPYQTLLSSIAHQYASGKIELKSS</sequence>
<name>A0A1D7TJI0_9BACT</name>